<evidence type="ECO:0000259" key="1">
    <source>
        <dbReference type="Pfam" id="PF03167"/>
    </source>
</evidence>
<dbReference type="CDD" id="cd10035">
    <property type="entry name" value="UDG_like"/>
    <property type="match status" value="1"/>
</dbReference>
<name>E4L9T3_9FIRM</name>
<sequence length="239" mass="27137">MNYPHIMHKIRVFTESLKKYKEKNVFNPWTDFDPDYDIAHSRSIRKAQLERYLVHRMDSPRLLIVAEACGYQGCRFTGIPLTSERMMLDLHPVVNSKMIIGSPGRRTSRKESPFLPADIQREKGFNEPTDTIVWKAALESGLAPDDFILWNIFPFHPHKPGKMLTNRTPTQKELDAGLIYTEKLLELVGGNIKICAVGKKSETTLKNAGYKVTGVRHPANGGATLFREGLQDFIKEIGV</sequence>
<dbReference type="InterPro" id="IPR005122">
    <property type="entry name" value="Uracil-DNA_glycosylase-like"/>
</dbReference>
<proteinExistence type="predicted"/>
<dbReference type="EMBL" id="AENT01000025">
    <property type="protein sequence ID" value="EFR42417.1"/>
    <property type="molecule type" value="Genomic_DNA"/>
</dbReference>
<evidence type="ECO:0000313" key="2">
    <source>
        <dbReference type="EMBL" id="EFR42417.1"/>
    </source>
</evidence>
<dbReference type="AlphaFoldDB" id="E4L9T3"/>
<dbReference type="RefSeq" id="WP_007554994.1">
    <property type="nucleotide sequence ID" value="NZ_AENT01000025.1"/>
</dbReference>
<reference evidence="2 3" key="1">
    <citation type="submission" date="2010-11" db="EMBL/GenBank/DDBJ databases">
        <authorList>
            <person name="Durkin A.S."/>
            <person name="Madupu R."/>
            <person name="Torralba M."/>
            <person name="Gillis M."/>
            <person name="Methe B."/>
            <person name="Sutton G."/>
            <person name="Nelson K.E."/>
        </authorList>
    </citation>
    <scope>NUCLEOTIDE SEQUENCE [LARGE SCALE GENOMIC DNA]</scope>
    <source>
        <strain evidence="2 3">UPII 345-E</strain>
    </source>
</reference>
<gene>
    <name evidence="2" type="ORF">HMPREF9220_0081</name>
</gene>
<dbReference type="Gene3D" id="3.40.470.10">
    <property type="entry name" value="Uracil-DNA glycosylase-like domain"/>
    <property type="match status" value="1"/>
</dbReference>
<dbReference type="OrthoDB" id="4977218at2"/>
<dbReference type="InterPro" id="IPR036895">
    <property type="entry name" value="Uracil-DNA_glycosylase-like_sf"/>
</dbReference>
<dbReference type="eggNOG" id="COG1573">
    <property type="taxonomic scope" value="Bacteria"/>
</dbReference>
<dbReference type="Pfam" id="PF03167">
    <property type="entry name" value="UDG"/>
    <property type="match status" value="1"/>
</dbReference>
<evidence type="ECO:0000313" key="3">
    <source>
        <dbReference type="Proteomes" id="UP000004594"/>
    </source>
</evidence>
<protein>
    <recommendedName>
        <fullName evidence="1">Uracil-DNA glycosylase-like domain-containing protein</fullName>
    </recommendedName>
</protein>
<accession>E4L9T3</accession>
<feature type="domain" description="Uracil-DNA glycosylase-like" evidence="1">
    <location>
        <begin position="98"/>
        <end position="219"/>
    </location>
</feature>
<comment type="caution">
    <text evidence="2">The sequence shown here is derived from an EMBL/GenBank/DDBJ whole genome shotgun (WGS) entry which is preliminary data.</text>
</comment>
<dbReference type="SUPFAM" id="SSF52141">
    <property type="entry name" value="Uracil-DNA glycosylase-like"/>
    <property type="match status" value="1"/>
</dbReference>
<organism evidence="2 3">
    <name type="scientific">Dialister micraerophilus UPII 345-E</name>
    <dbReference type="NCBI Taxonomy" id="910314"/>
    <lineage>
        <taxon>Bacteria</taxon>
        <taxon>Bacillati</taxon>
        <taxon>Bacillota</taxon>
        <taxon>Negativicutes</taxon>
        <taxon>Veillonellales</taxon>
        <taxon>Veillonellaceae</taxon>
        <taxon>Dialister</taxon>
    </lineage>
</organism>
<dbReference type="Proteomes" id="UP000004594">
    <property type="component" value="Unassembled WGS sequence"/>
</dbReference>